<dbReference type="Proteomes" id="UP000325081">
    <property type="component" value="Unassembled WGS sequence"/>
</dbReference>
<reference evidence="2" key="1">
    <citation type="journal article" date="2019" name="Curr. Biol.">
        <title>Genome Sequence of Striga asiatica Provides Insight into the Evolution of Plant Parasitism.</title>
        <authorList>
            <person name="Yoshida S."/>
            <person name="Kim S."/>
            <person name="Wafula E.K."/>
            <person name="Tanskanen J."/>
            <person name="Kim Y.M."/>
            <person name="Honaas L."/>
            <person name="Yang Z."/>
            <person name="Spallek T."/>
            <person name="Conn C.E."/>
            <person name="Ichihashi Y."/>
            <person name="Cheong K."/>
            <person name="Cui S."/>
            <person name="Der J.P."/>
            <person name="Gundlach H."/>
            <person name="Jiao Y."/>
            <person name="Hori C."/>
            <person name="Ishida J.K."/>
            <person name="Kasahara H."/>
            <person name="Kiba T."/>
            <person name="Kim M.S."/>
            <person name="Koo N."/>
            <person name="Laohavisit A."/>
            <person name="Lee Y.H."/>
            <person name="Lumba S."/>
            <person name="McCourt P."/>
            <person name="Mortimer J.C."/>
            <person name="Mutuku J.M."/>
            <person name="Nomura T."/>
            <person name="Sasaki-Sekimoto Y."/>
            <person name="Seto Y."/>
            <person name="Wang Y."/>
            <person name="Wakatake T."/>
            <person name="Sakakibara H."/>
            <person name="Demura T."/>
            <person name="Yamaguchi S."/>
            <person name="Yoneyama K."/>
            <person name="Manabe R.I."/>
            <person name="Nelson D.C."/>
            <person name="Schulman A.H."/>
            <person name="Timko M.P."/>
            <person name="dePamphilis C.W."/>
            <person name="Choi D."/>
            <person name="Shirasu K."/>
        </authorList>
    </citation>
    <scope>NUCLEOTIDE SEQUENCE [LARGE SCALE GENOMIC DNA]</scope>
    <source>
        <strain evidence="2">cv. UVA1</strain>
    </source>
</reference>
<dbReference type="EMBL" id="BKCP01005072">
    <property type="protein sequence ID" value="GER36067.1"/>
    <property type="molecule type" value="Genomic_DNA"/>
</dbReference>
<evidence type="ECO:0000313" key="2">
    <source>
        <dbReference type="Proteomes" id="UP000325081"/>
    </source>
</evidence>
<sequence length="222" mass="24487">MIWFLQIAQLSTTISASGIRINRAKNTNQRAKSCDFNTIPQAHRATAFHFLISNRFAFLADDEDDGLVLEVPAPEDPSPAGTMFTSESSDAIFASGWVRHWFLEVLSISIRKWCSEVGMRIGFWSKKCRRTLSTRASSLDSRPDEAQLAPWRPGARGRTPTCALVTARSRVTPSQDLRVKPVLQPSACELGKSPGPARAWQSFCANAPATPRAQLALELPFA</sequence>
<comment type="caution">
    <text evidence="1">The sequence shown here is derived from an EMBL/GenBank/DDBJ whole genome shotgun (WGS) entry which is preliminary data.</text>
</comment>
<gene>
    <name evidence="1" type="ORF">STAS_12391</name>
</gene>
<proteinExistence type="predicted"/>
<evidence type="ECO:0000313" key="1">
    <source>
        <dbReference type="EMBL" id="GER36067.1"/>
    </source>
</evidence>
<dbReference type="AlphaFoldDB" id="A0A5A7PVC5"/>
<name>A0A5A7PVC5_STRAF</name>
<keyword evidence="2" id="KW-1185">Reference proteome</keyword>
<protein>
    <submittedName>
        <fullName evidence="1">Diaminopimelate epimerase</fullName>
    </submittedName>
</protein>
<accession>A0A5A7PVC5</accession>
<organism evidence="1 2">
    <name type="scientific">Striga asiatica</name>
    <name type="common">Asiatic witchweed</name>
    <name type="synonym">Buchnera asiatica</name>
    <dbReference type="NCBI Taxonomy" id="4170"/>
    <lineage>
        <taxon>Eukaryota</taxon>
        <taxon>Viridiplantae</taxon>
        <taxon>Streptophyta</taxon>
        <taxon>Embryophyta</taxon>
        <taxon>Tracheophyta</taxon>
        <taxon>Spermatophyta</taxon>
        <taxon>Magnoliopsida</taxon>
        <taxon>eudicotyledons</taxon>
        <taxon>Gunneridae</taxon>
        <taxon>Pentapetalae</taxon>
        <taxon>asterids</taxon>
        <taxon>lamiids</taxon>
        <taxon>Lamiales</taxon>
        <taxon>Orobanchaceae</taxon>
        <taxon>Buchnereae</taxon>
        <taxon>Striga</taxon>
    </lineage>
</organism>